<comment type="caution">
    <text evidence="1">The sequence shown here is derived from an EMBL/GenBank/DDBJ whole genome shotgun (WGS) entry which is preliminary data.</text>
</comment>
<dbReference type="EMBL" id="RHHR01000040">
    <property type="protein sequence ID" value="RNB69015.1"/>
    <property type="molecule type" value="Genomic_DNA"/>
</dbReference>
<evidence type="ECO:0000313" key="2">
    <source>
        <dbReference type="Proteomes" id="UP000282028"/>
    </source>
</evidence>
<protein>
    <recommendedName>
        <fullName evidence="3">YunG</fullName>
    </recommendedName>
</protein>
<dbReference type="InterPro" id="IPR056238">
    <property type="entry name" value="YunG-like"/>
</dbReference>
<reference evidence="1 2" key="1">
    <citation type="submission" date="2018-10" db="EMBL/GenBank/DDBJ databases">
        <title>Phylogenomics of Brevibacillus.</title>
        <authorList>
            <person name="Dunlap C."/>
        </authorList>
    </citation>
    <scope>NUCLEOTIDE SEQUENCE [LARGE SCALE GENOMIC DNA]</scope>
    <source>
        <strain evidence="1 2">JCM 12215</strain>
    </source>
</reference>
<proteinExistence type="predicted"/>
<keyword evidence="2" id="KW-1185">Reference proteome</keyword>
<name>A0A3M8C252_9BACL</name>
<sequence length="116" mass="13485">MPSFHEEEIREVLRKSWSIHSSTKWTSANPAKGQCGVTALVIHDLFGGEIRKTRLSEGWHYYNEISGKRMDFTDSQFAEAISYDDIPSSREEAFTDTNGEQYQYLQQAVQRYFHQS</sequence>
<dbReference type="RefSeq" id="WP_122910606.1">
    <property type="nucleotide sequence ID" value="NZ_CBCSBE010000026.1"/>
</dbReference>
<dbReference type="Pfam" id="PF24585">
    <property type="entry name" value="YunG"/>
    <property type="match status" value="1"/>
</dbReference>
<dbReference type="AlphaFoldDB" id="A0A3M8C252"/>
<accession>A0A3M8C252</accession>
<gene>
    <name evidence="1" type="ORF">EDM52_19420</name>
</gene>
<organism evidence="1 2">
    <name type="scientific">Brevibacillus invocatus</name>
    <dbReference type="NCBI Taxonomy" id="173959"/>
    <lineage>
        <taxon>Bacteria</taxon>
        <taxon>Bacillati</taxon>
        <taxon>Bacillota</taxon>
        <taxon>Bacilli</taxon>
        <taxon>Bacillales</taxon>
        <taxon>Paenibacillaceae</taxon>
        <taxon>Brevibacillus</taxon>
    </lineage>
</organism>
<evidence type="ECO:0008006" key="3">
    <source>
        <dbReference type="Google" id="ProtNLM"/>
    </source>
</evidence>
<dbReference type="Proteomes" id="UP000282028">
    <property type="component" value="Unassembled WGS sequence"/>
</dbReference>
<dbReference type="OrthoDB" id="9792518at2"/>
<evidence type="ECO:0000313" key="1">
    <source>
        <dbReference type="EMBL" id="RNB69015.1"/>
    </source>
</evidence>